<evidence type="ECO:0000259" key="2">
    <source>
        <dbReference type="Pfam" id="PF00156"/>
    </source>
</evidence>
<organism evidence="4 5">
    <name type="scientific">Roseibium aggregatum</name>
    <dbReference type="NCBI Taxonomy" id="187304"/>
    <lineage>
        <taxon>Bacteria</taxon>
        <taxon>Pseudomonadati</taxon>
        <taxon>Pseudomonadota</taxon>
        <taxon>Alphaproteobacteria</taxon>
        <taxon>Hyphomicrobiales</taxon>
        <taxon>Stappiaceae</taxon>
        <taxon>Roseibium</taxon>
    </lineage>
</organism>
<dbReference type="CDD" id="cd06223">
    <property type="entry name" value="PRTases_typeI"/>
    <property type="match status" value="1"/>
</dbReference>
<feature type="domain" description="Phosphoribosyltransferase" evidence="2">
    <location>
        <begin position="192"/>
        <end position="246"/>
    </location>
</feature>
<dbReference type="Pfam" id="PF18912">
    <property type="entry name" value="DZR_2"/>
    <property type="match status" value="1"/>
</dbReference>
<sequence length="258" mass="28617">MRSLAMNIAGLPEVAARFALDFVLPQRCFSCDARVSEQTGLCAECWSWMPFLERPWCQRLGIPFSYDVGDGAWSPQAIASPPVFDRLRAVAFYDGPARQMVHALKFSGRRELARPMARWMARSGSELLSSDSLLVPVPLHWMRLLQRRFNQAADLAKEVARECGGQFEPQVLRRQKRTRRQVGLSAKDRHKNVRSAFKVDGGRADLVQGRHVVLIDDVLTTGSTVSACCKCLLSSGAASVDVLTFAQVDPALRSGNPT</sequence>
<dbReference type="Gene3D" id="3.40.50.2020">
    <property type="match status" value="1"/>
</dbReference>
<dbReference type="STRING" id="187304.B0E33_14900"/>
<reference evidence="5" key="1">
    <citation type="submission" date="2015-07" db="EMBL/GenBank/DDBJ databases">
        <authorList>
            <person name="Rodrigo-Torres Lidia"/>
            <person name="Arahal R.David."/>
        </authorList>
    </citation>
    <scope>NUCLEOTIDE SEQUENCE [LARGE SCALE GENOMIC DNA]</scope>
    <source>
        <strain evidence="5">CECT 4801</strain>
    </source>
</reference>
<dbReference type="AlphaFoldDB" id="A0A0M6Y8S4"/>
<dbReference type="SUPFAM" id="SSF53271">
    <property type="entry name" value="PRTase-like"/>
    <property type="match status" value="1"/>
</dbReference>
<keyword evidence="5" id="KW-1185">Reference proteome</keyword>
<dbReference type="EMBL" id="CXST01000003">
    <property type="protein sequence ID" value="CTQ45943.1"/>
    <property type="molecule type" value="Genomic_DNA"/>
</dbReference>
<gene>
    <name evidence="4" type="ORF">LAL4801_04398</name>
</gene>
<proteinExistence type="inferred from homology"/>
<name>A0A0M6Y8S4_9HYPH</name>
<evidence type="ECO:0000259" key="3">
    <source>
        <dbReference type="Pfam" id="PF18912"/>
    </source>
</evidence>
<dbReference type="InterPro" id="IPR000836">
    <property type="entry name" value="PRTase_dom"/>
</dbReference>
<dbReference type="PANTHER" id="PTHR47505:SF1">
    <property type="entry name" value="DNA UTILIZATION PROTEIN YHGH"/>
    <property type="match status" value="1"/>
</dbReference>
<accession>A0A0M6Y8S4</accession>
<dbReference type="PANTHER" id="PTHR47505">
    <property type="entry name" value="DNA UTILIZATION PROTEIN YHGH"/>
    <property type="match status" value="1"/>
</dbReference>
<evidence type="ECO:0000313" key="5">
    <source>
        <dbReference type="Proteomes" id="UP000048926"/>
    </source>
</evidence>
<dbReference type="InterPro" id="IPR029057">
    <property type="entry name" value="PRTase-like"/>
</dbReference>
<dbReference type="InterPro" id="IPR044005">
    <property type="entry name" value="DZR_2"/>
</dbReference>
<dbReference type="InterPro" id="IPR051910">
    <property type="entry name" value="ComF/GntX_DNA_util-trans"/>
</dbReference>
<protein>
    <submittedName>
        <fullName evidence="4">DNA utilization protein GntX</fullName>
    </submittedName>
</protein>
<dbReference type="Proteomes" id="UP000048926">
    <property type="component" value="Unassembled WGS sequence"/>
</dbReference>
<dbReference type="Pfam" id="PF00156">
    <property type="entry name" value="Pribosyltran"/>
    <property type="match status" value="1"/>
</dbReference>
<feature type="domain" description="Double zinc ribbon" evidence="3">
    <location>
        <begin position="19"/>
        <end position="66"/>
    </location>
</feature>
<comment type="similarity">
    <text evidence="1">Belongs to the ComF/GntX family.</text>
</comment>
<evidence type="ECO:0000256" key="1">
    <source>
        <dbReference type="ARBA" id="ARBA00008007"/>
    </source>
</evidence>
<evidence type="ECO:0000313" key="4">
    <source>
        <dbReference type="EMBL" id="CTQ45943.1"/>
    </source>
</evidence>